<sequence length="31" mass="4081">MKLVFLYKEVEKIKFTEICFRYFQFYNNYKF</sequence>
<keyword evidence="2" id="KW-1185">Reference proteome</keyword>
<evidence type="ECO:0000313" key="2">
    <source>
        <dbReference type="Proteomes" id="UP001266807"/>
    </source>
</evidence>
<comment type="caution">
    <text evidence="1">The sequence shown here is derived from an EMBL/GenBank/DDBJ whole genome shotgun (WGS) entry which is preliminary data.</text>
</comment>
<name>A0ABU1QC06_9BACL</name>
<dbReference type="EMBL" id="JAVDUG010000001">
    <property type="protein sequence ID" value="MDR6777160.1"/>
    <property type="molecule type" value="Genomic_DNA"/>
</dbReference>
<proteinExistence type="predicted"/>
<gene>
    <name evidence="1" type="ORF">J2W98_001407</name>
</gene>
<dbReference type="Proteomes" id="UP001266807">
    <property type="component" value="Unassembled WGS sequence"/>
</dbReference>
<organism evidence="1 2">
    <name type="scientific">Paenibacillus peoriae</name>
    <dbReference type="NCBI Taxonomy" id="59893"/>
    <lineage>
        <taxon>Bacteria</taxon>
        <taxon>Bacillati</taxon>
        <taxon>Bacillota</taxon>
        <taxon>Bacilli</taxon>
        <taxon>Bacillales</taxon>
        <taxon>Paenibacillaceae</taxon>
        <taxon>Paenibacillus</taxon>
    </lineage>
</organism>
<accession>A0ABU1QC06</accession>
<protein>
    <submittedName>
        <fullName evidence="1">Uncharacterized protein</fullName>
    </submittedName>
</protein>
<evidence type="ECO:0000313" key="1">
    <source>
        <dbReference type="EMBL" id="MDR6777160.1"/>
    </source>
</evidence>
<reference evidence="1 2" key="1">
    <citation type="submission" date="2023-07" db="EMBL/GenBank/DDBJ databases">
        <title>Sorghum-associated microbial communities from plants grown in Nebraska, USA.</title>
        <authorList>
            <person name="Schachtman D."/>
        </authorList>
    </citation>
    <scope>NUCLEOTIDE SEQUENCE [LARGE SCALE GENOMIC DNA]</scope>
    <source>
        <strain evidence="1 2">BE143</strain>
    </source>
</reference>